<dbReference type="EMBL" id="QCYK01000001">
    <property type="protein sequence ID" value="PUZ28477.1"/>
    <property type="molecule type" value="Genomic_DNA"/>
</dbReference>
<dbReference type="GO" id="GO:0000155">
    <property type="term" value="F:phosphorelay sensor kinase activity"/>
    <property type="evidence" value="ECO:0007669"/>
    <property type="project" value="InterPro"/>
</dbReference>
<dbReference type="SUPFAM" id="SSF55874">
    <property type="entry name" value="ATPase domain of HSP90 chaperone/DNA topoisomerase II/histidine kinase"/>
    <property type="match status" value="1"/>
</dbReference>
<name>A0A2T7BLB8_9BACT</name>
<evidence type="ECO:0000256" key="4">
    <source>
        <dbReference type="ARBA" id="ARBA00022679"/>
    </source>
</evidence>
<dbReference type="Pfam" id="PF00512">
    <property type="entry name" value="HisKA"/>
    <property type="match status" value="1"/>
</dbReference>
<keyword evidence="7" id="KW-0472">Membrane</keyword>
<dbReference type="OrthoDB" id="9804645at2"/>
<dbReference type="CDD" id="cd00082">
    <property type="entry name" value="HisKA"/>
    <property type="match status" value="1"/>
</dbReference>
<evidence type="ECO:0000256" key="2">
    <source>
        <dbReference type="ARBA" id="ARBA00012438"/>
    </source>
</evidence>
<keyword evidence="6" id="KW-0902">Two-component regulatory system</keyword>
<keyword evidence="5 9" id="KW-0418">Kinase</keyword>
<dbReference type="SUPFAM" id="SSF47384">
    <property type="entry name" value="Homodimeric domain of signal transducing histidine kinase"/>
    <property type="match status" value="1"/>
</dbReference>
<evidence type="ECO:0000256" key="5">
    <source>
        <dbReference type="ARBA" id="ARBA00022777"/>
    </source>
</evidence>
<dbReference type="GO" id="GO:0016036">
    <property type="term" value="P:cellular response to phosphate starvation"/>
    <property type="evidence" value="ECO:0007669"/>
    <property type="project" value="TreeGrafter"/>
</dbReference>
<protein>
    <recommendedName>
        <fullName evidence="2">histidine kinase</fullName>
        <ecNumber evidence="2">2.7.13.3</ecNumber>
    </recommendedName>
</protein>
<organism evidence="9 10">
    <name type="scientific">Chitinophaga parva</name>
    <dbReference type="NCBI Taxonomy" id="2169414"/>
    <lineage>
        <taxon>Bacteria</taxon>
        <taxon>Pseudomonadati</taxon>
        <taxon>Bacteroidota</taxon>
        <taxon>Chitinophagia</taxon>
        <taxon>Chitinophagales</taxon>
        <taxon>Chitinophagaceae</taxon>
        <taxon>Chitinophaga</taxon>
    </lineage>
</organism>
<dbReference type="InterPro" id="IPR036097">
    <property type="entry name" value="HisK_dim/P_sf"/>
</dbReference>
<dbReference type="Gene3D" id="3.30.565.10">
    <property type="entry name" value="Histidine kinase-like ATPase, C-terminal domain"/>
    <property type="match status" value="1"/>
</dbReference>
<comment type="catalytic activity">
    <reaction evidence="1">
        <text>ATP + protein L-histidine = ADP + protein N-phospho-L-histidine.</text>
        <dbReference type="EC" id="2.7.13.3"/>
    </reaction>
</comment>
<dbReference type="GO" id="GO:0004721">
    <property type="term" value="F:phosphoprotein phosphatase activity"/>
    <property type="evidence" value="ECO:0007669"/>
    <property type="project" value="TreeGrafter"/>
</dbReference>
<accession>A0A2T7BLB8</accession>
<reference evidence="9 10" key="1">
    <citation type="submission" date="2018-04" db="EMBL/GenBank/DDBJ databases">
        <title>Chitinophaga fuyangensis sp. nov., isolated from soil in a chemical factory.</title>
        <authorList>
            <person name="Chen K."/>
        </authorList>
    </citation>
    <scope>NUCLEOTIDE SEQUENCE [LARGE SCALE GENOMIC DNA]</scope>
    <source>
        <strain evidence="9 10">LY-1</strain>
    </source>
</reference>
<dbReference type="InterPro" id="IPR003661">
    <property type="entry name" value="HisK_dim/P_dom"/>
</dbReference>
<keyword evidence="4" id="KW-0808">Transferase</keyword>
<keyword evidence="10" id="KW-1185">Reference proteome</keyword>
<dbReference type="CDD" id="cd00075">
    <property type="entry name" value="HATPase"/>
    <property type="match status" value="1"/>
</dbReference>
<keyword evidence="3" id="KW-0597">Phosphoprotein</keyword>
<dbReference type="Proteomes" id="UP000244450">
    <property type="component" value="Unassembled WGS sequence"/>
</dbReference>
<dbReference type="Pfam" id="PF02518">
    <property type="entry name" value="HATPase_c"/>
    <property type="match status" value="1"/>
</dbReference>
<dbReference type="InterPro" id="IPR036890">
    <property type="entry name" value="HATPase_C_sf"/>
</dbReference>
<dbReference type="Gene3D" id="1.10.287.130">
    <property type="match status" value="1"/>
</dbReference>
<feature type="transmembrane region" description="Helical" evidence="7">
    <location>
        <begin position="12"/>
        <end position="35"/>
    </location>
</feature>
<dbReference type="PRINTS" id="PR00344">
    <property type="entry name" value="BCTRLSENSOR"/>
</dbReference>
<dbReference type="SMART" id="SM00387">
    <property type="entry name" value="HATPase_c"/>
    <property type="match status" value="1"/>
</dbReference>
<dbReference type="InterPro" id="IPR003594">
    <property type="entry name" value="HATPase_dom"/>
</dbReference>
<dbReference type="GO" id="GO:0005886">
    <property type="term" value="C:plasma membrane"/>
    <property type="evidence" value="ECO:0007669"/>
    <property type="project" value="TreeGrafter"/>
</dbReference>
<dbReference type="InterPro" id="IPR050351">
    <property type="entry name" value="BphY/WalK/GraS-like"/>
</dbReference>
<gene>
    <name evidence="9" type="ORF">DCC81_03050</name>
</gene>
<dbReference type="PANTHER" id="PTHR45453">
    <property type="entry name" value="PHOSPHATE REGULON SENSOR PROTEIN PHOR"/>
    <property type="match status" value="1"/>
</dbReference>
<proteinExistence type="predicted"/>
<evidence type="ECO:0000256" key="7">
    <source>
        <dbReference type="SAM" id="Phobius"/>
    </source>
</evidence>
<dbReference type="RefSeq" id="WP_108685116.1">
    <property type="nucleotide sequence ID" value="NZ_QCYK01000001.1"/>
</dbReference>
<comment type="caution">
    <text evidence="9">The sequence shown here is derived from an EMBL/GenBank/DDBJ whole genome shotgun (WGS) entry which is preliminary data.</text>
</comment>
<dbReference type="PROSITE" id="PS50109">
    <property type="entry name" value="HIS_KIN"/>
    <property type="match status" value="1"/>
</dbReference>
<dbReference type="EC" id="2.7.13.3" evidence="2"/>
<dbReference type="PANTHER" id="PTHR45453:SF1">
    <property type="entry name" value="PHOSPHATE REGULON SENSOR PROTEIN PHOR"/>
    <property type="match status" value="1"/>
</dbReference>
<evidence type="ECO:0000259" key="8">
    <source>
        <dbReference type="PROSITE" id="PS50109"/>
    </source>
</evidence>
<dbReference type="InterPro" id="IPR005467">
    <property type="entry name" value="His_kinase_dom"/>
</dbReference>
<evidence type="ECO:0000256" key="1">
    <source>
        <dbReference type="ARBA" id="ARBA00000085"/>
    </source>
</evidence>
<keyword evidence="7" id="KW-1133">Transmembrane helix</keyword>
<dbReference type="SMART" id="SM00388">
    <property type="entry name" value="HisKA"/>
    <property type="match status" value="1"/>
</dbReference>
<evidence type="ECO:0000313" key="10">
    <source>
        <dbReference type="Proteomes" id="UP000244450"/>
    </source>
</evidence>
<evidence type="ECO:0000256" key="6">
    <source>
        <dbReference type="ARBA" id="ARBA00023012"/>
    </source>
</evidence>
<sequence>MIRKFYNDLQSGRGITVLYIILLSYVILALIWWGLLLFRQSQQITEYERNNLSLRTDSLSQPVAYQLELQRIEKDEHLRTFKFLGEGGTFMGIILLGAFFVYRAVWKQMRLNAQQQNFMMAVTHEFKSPIAVVKLNLETIRKHRLDEEKMKKLLDNTLRETDRLNTLTNNILLAAQLESHKFKPVMEMLNLSALLARVTGNLQGRISTHSIQAHVLPQLWVNGDKFMLELVISNLVENAVKYAPKGTPITINLAPKGDCLYLEVADEGPGIPDAEKAKVFQKFYRIGNENTRKAKGSGLGLFLSQRILAQHGAYIKVRDNTPAGSIFEIAWPAYSTQSA</sequence>
<dbReference type="AlphaFoldDB" id="A0A2T7BLB8"/>
<evidence type="ECO:0000256" key="3">
    <source>
        <dbReference type="ARBA" id="ARBA00022553"/>
    </source>
</evidence>
<feature type="domain" description="Histidine kinase" evidence="8">
    <location>
        <begin position="121"/>
        <end position="335"/>
    </location>
</feature>
<dbReference type="InterPro" id="IPR004358">
    <property type="entry name" value="Sig_transdc_His_kin-like_C"/>
</dbReference>
<feature type="transmembrane region" description="Helical" evidence="7">
    <location>
        <begin position="88"/>
        <end position="106"/>
    </location>
</feature>
<keyword evidence="7" id="KW-0812">Transmembrane</keyword>
<evidence type="ECO:0000313" key="9">
    <source>
        <dbReference type="EMBL" id="PUZ28477.1"/>
    </source>
</evidence>